<proteinExistence type="predicted"/>
<dbReference type="RefSeq" id="WP_118260781.1">
    <property type="nucleotide sequence ID" value="NZ_CABJDM010000010.1"/>
</dbReference>
<sequence>MKQLKFIFTLGIIFIGICCNNVVDVEEVVAPSQLITLEDINYSPIFKNPYEEVGEYHNEGLKYVFENYCKLSVTRSNANQQEVLNELMINFFSEKKLPRGINVSRDDSKSFLKRLEIGAISRSGNVNFESIIQQEYCDKVRKVLRGGKIISSPQALVFEINKIEREVEKSKMSELEKAQVLVATAVAKHSSIFWIEQMLSSDDNSPVLIKTRSGESGSNDWLSWFERVFMPKAMKVLEADFAGAVAGIVEGFFFGGAAGSIVPGAGTVTVAITGAIANGTRGAIWGSVCEGIGIDWTFWN</sequence>
<evidence type="ECO:0000313" key="2">
    <source>
        <dbReference type="EMBL" id="RHM42913.1"/>
    </source>
</evidence>
<comment type="caution">
    <text evidence="1">The sequence shown here is derived from an EMBL/GenBank/DDBJ whole genome shotgun (WGS) entry which is preliminary data.</text>
</comment>
<dbReference type="Proteomes" id="UP000283589">
    <property type="component" value="Unassembled WGS sequence"/>
</dbReference>
<accession>A0A412WYW0</accession>
<dbReference type="Proteomes" id="UP000286038">
    <property type="component" value="Unassembled WGS sequence"/>
</dbReference>
<reference evidence="3 4" key="1">
    <citation type="submission" date="2018-08" db="EMBL/GenBank/DDBJ databases">
        <title>A genome reference for cultivated species of the human gut microbiota.</title>
        <authorList>
            <person name="Zou Y."/>
            <person name="Xue W."/>
            <person name="Luo G."/>
        </authorList>
    </citation>
    <scope>NUCLEOTIDE SEQUENCE [LARGE SCALE GENOMIC DNA]</scope>
    <source>
        <strain evidence="1 3">AF14-49</strain>
        <strain evidence="2 4">AF34-33</strain>
    </source>
</reference>
<protein>
    <submittedName>
        <fullName evidence="1">Uncharacterized protein</fullName>
    </submittedName>
</protein>
<name>A0A412WYW0_9BACT</name>
<gene>
    <name evidence="1" type="ORF">DWW18_12345</name>
    <name evidence="2" type="ORF">DWZ68_09720</name>
</gene>
<dbReference type="EMBL" id="QRPV01000010">
    <property type="protein sequence ID" value="RHM42913.1"/>
    <property type="molecule type" value="Genomic_DNA"/>
</dbReference>
<evidence type="ECO:0000313" key="1">
    <source>
        <dbReference type="EMBL" id="RGV32913.1"/>
    </source>
</evidence>
<organism evidence="1 3">
    <name type="scientific">Butyricimonas virosa</name>
    <dbReference type="NCBI Taxonomy" id="544645"/>
    <lineage>
        <taxon>Bacteria</taxon>
        <taxon>Pseudomonadati</taxon>
        <taxon>Bacteroidota</taxon>
        <taxon>Bacteroidia</taxon>
        <taxon>Bacteroidales</taxon>
        <taxon>Odoribacteraceae</taxon>
        <taxon>Butyricimonas</taxon>
    </lineage>
</organism>
<evidence type="ECO:0000313" key="3">
    <source>
        <dbReference type="Proteomes" id="UP000283589"/>
    </source>
</evidence>
<evidence type="ECO:0000313" key="4">
    <source>
        <dbReference type="Proteomes" id="UP000286038"/>
    </source>
</evidence>
<dbReference type="AlphaFoldDB" id="A0A412WYW0"/>
<dbReference type="EMBL" id="QRZA01000016">
    <property type="protein sequence ID" value="RGV32913.1"/>
    <property type="molecule type" value="Genomic_DNA"/>
</dbReference>